<dbReference type="GO" id="GO:0051301">
    <property type="term" value="P:cell division"/>
    <property type="evidence" value="ECO:0007669"/>
    <property type="project" value="InterPro"/>
</dbReference>
<evidence type="ECO:0000256" key="7">
    <source>
        <dbReference type="SAM" id="MobiDB-lite"/>
    </source>
</evidence>
<dbReference type="Gene3D" id="3.30.1330.60">
    <property type="entry name" value="OmpA-like domain"/>
    <property type="match status" value="1"/>
</dbReference>
<gene>
    <name evidence="6 9" type="primary">pal</name>
    <name evidence="9" type="ORF">AMOL_2010</name>
    <name evidence="10" type="ORF">CPU12_07085</name>
</gene>
<dbReference type="PRINTS" id="PR01021">
    <property type="entry name" value="OMPADOMAIN"/>
</dbReference>
<dbReference type="CDD" id="cd07185">
    <property type="entry name" value="OmpA_C-like"/>
    <property type="match status" value="1"/>
</dbReference>
<evidence type="ECO:0000256" key="6">
    <source>
        <dbReference type="HAMAP-Rule" id="MF_02204"/>
    </source>
</evidence>
<protein>
    <recommendedName>
        <fullName evidence="6">Peptidoglycan-associated lipoprotein</fullName>
        <shortName evidence="6">PAL</shortName>
    </recommendedName>
</protein>
<dbReference type="Proteomes" id="UP000262712">
    <property type="component" value="Chromosome"/>
</dbReference>
<dbReference type="InterPro" id="IPR036737">
    <property type="entry name" value="OmpA-like_sf"/>
</dbReference>
<dbReference type="InterPro" id="IPR006665">
    <property type="entry name" value="OmpA-like"/>
</dbReference>
<dbReference type="RefSeq" id="WP_099342403.1">
    <property type="nucleotide sequence ID" value="NZ_CP032098.1"/>
</dbReference>
<reference evidence="9 12" key="2">
    <citation type="submission" date="2018-08" db="EMBL/GenBank/DDBJ databases">
        <title>Complete genome of the Arcobacter molluscorum type strain LMG 25693.</title>
        <authorList>
            <person name="Miller W.G."/>
            <person name="Yee E."/>
            <person name="Bono J.L."/>
        </authorList>
    </citation>
    <scope>NUCLEOTIDE SEQUENCE [LARGE SCALE GENOMIC DNA]</scope>
    <source>
        <strain evidence="9 12">CECT 7696</strain>
    </source>
</reference>
<sequence>MKKIGIYSFLVAAVLFTGCSQKNVEMDGSSATEQNQSTVNNSESSLDSIDNSNVQEDTVNDTLAQKAENGYYYMINGKKVFIENIYFGFDKYKLNSEMIEKTKDNAKKLADIKPTTKIKIEGNCDEWGTDEYNYALGLKRAKATKDALVSEGINADSISLVSFGESNPVCTEKNKNCWQKNRRAEHKLLP</sequence>
<keyword evidence="5 6" id="KW-0449">Lipoprotein</keyword>
<dbReference type="PANTHER" id="PTHR30329:SF21">
    <property type="entry name" value="LIPOPROTEIN YIAD-RELATED"/>
    <property type="match status" value="1"/>
</dbReference>
<dbReference type="SUPFAM" id="SSF103088">
    <property type="entry name" value="OmpA-like"/>
    <property type="match status" value="1"/>
</dbReference>
<keyword evidence="3 6" id="KW-0564">Palmitate</keyword>
<dbReference type="InterPro" id="IPR050330">
    <property type="entry name" value="Bact_OuterMem_StrucFunc"/>
</dbReference>
<dbReference type="PROSITE" id="PS51257">
    <property type="entry name" value="PROKAR_LIPOPROTEIN"/>
    <property type="match status" value="1"/>
</dbReference>
<organism evidence="10 11">
    <name type="scientific">Malaciobacter molluscorum LMG 25693</name>
    <dbReference type="NCBI Taxonomy" id="870501"/>
    <lineage>
        <taxon>Bacteria</taxon>
        <taxon>Pseudomonadati</taxon>
        <taxon>Campylobacterota</taxon>
        <taxon>Epsilonproteobacteria</taxon>
        <taxon>Campylobacterales</taxon>
        <taxon>Arcobacteraceae</taxon>
        <taxon>Malaciobacter</taxon>
    </lineage>
</organism>
<evidence type="ECO:0000256" key="1">
    <source>
        <dbReference type="ARBA" id="ARBA00022729"/>
    </source>
</evidence>
<evidence type="ECO:0000313" key="12">
    <source>
        <dbReference type="Proteomes" id="UP000262712"/>
    </source>
</evidence>
<dbReference type="EMBL" id="CP032098">
    <property type="protein sequence ID" value="AXX92964.1"/>
    <property type="molecule type" value="Genomic_DNA"/>
</dbReference>
<dbReference type="AlphaFoldDB" id="A0A2G1DHR0"/>
<evidence type="ECO:0000313" key="10">
    <source>
        <dbReference type="EMBL" id="PHO18021.1"/>
    </source>
</evidence>
<comment type="subcellular location">
    <subcellularLocation>
        <location evidence="6">Cell outer membrane</location>
        <topology evidence="6">Lipid-anchor</topology>
    </subcellularLocation>
</comment>
<dbReference type="KEGG" id="amol:AMOL_2010"/>
<dbReference type="GO" id="GO:0009279">
    <property type="term" value="C:cell outer membrane"/>
    <property type="evidence" value="ECO:0007669"/>
    <property type="project" value="UniProtKB-SubCell"/>
</dbReference>
<proteinExistence type="inferred from homology"/>
<dbReference type="Proteomes" id="UP000221222">
    <property type="component" value="Unassembled WGS sequence"/>
</dbReference>
<dbReference type="PANTHER" id="PTHR30329">
    <property type="entry name" value="STATOR ELEMENT OF FLAGELLAR MOTOR COMPLEX"/>
    <property type="match status" value="1"/>
</dbReference>
<evidence type="ECO:0000256" key="3">
    <source>
        <dbReference type="ARBA" id="ARBA00023139"/>
    </source>
</evidence>
<evidence type="ECO:0000313" key="9">
    <source>
        <dbReference type="EMBL" id="AXX92964.1"/>
    </source>
</evidence>
<accession>A0A2G1DHR0</accession>
<dbReference type="PROSITE" id="PS51123">
    <property type="entry name" value="OMPA_2"/>
    <property type="match status" value="1"/>
</dbReference>
<evidence type="ECO:0000256" key="4">
    <source>
        <dbReference type="ARBA" id="ARBA00023237"/>
    </source>
</evidence>
<evidence type="ECO:0000259" key="8">
    <source>
        <dbReference type="PROSITE" id="PS51123"/>
    </source>
</evidence>
<dbReference type="InterPro" id="IPR039001">
    <property type="entry name" value="Pal"/>
</dbReference>
<keyword evidence="4 6" id="KW-0998">Cell outer membrane</keyword>
<dbReference type="Pfam" id="PF00691">
    <property type="entry name" value="OmpA"/>
    <property type="match status" value="1"/>
</dbReference>
<reference evidence="10 11" key="1">
    <citation type="submission" date="2017-09" db="EMBL/GenBank/DDBJ databases">
        <title>Arcobacter canalis sp. nov., a new species isolated from a water canal contaminated with urban sewage.</title>
        <authorList>
            <person name="Perez-Cataluna A."/>
            <person name="Salas-Masso N."/>
            <person name="Figueras M.J."/>
        </authorList>
    </citation>
    <scope>NUCLEOTIDE SEQUENCE [LARGE SCALE GENOMIC DNA]</scope>
    <source>
        <strain evidence="10 11">F98-3</strain>
    </source>
</reference>
<evidence type="ECO:0000256" key="2">
    <source>
        <dbReference type="ARBA" id="ARBA00023136"/>
    </source>
</evidence>
<name>A0A2G1DHR0_9BACT</name>
<keyword evidence="2 6" id="KW-0472">Membrane</keyword>
<dbReference type="InterPro" id="IPR006664">
    <property type="entry name" value="OMP_bac"/>
</dbReference>
<evidence type="ECO:0000313" key="11">
    <source>
        <dbReference type="Proteomes" id="UP000221222"/>
    </source>
</evidence>
<comment type="similarity">
    <text evidence="6">Belongs to the Pal lipoprotein family.</text>
</comment>
<keyword evidence="11" id="KW-1185">Reference proteome</keyword>
<evidence type="ECO:0000256" key="5">
    <source>
        <dbReference type="ARBA" id="ARBA00023288"/>
    </source>
</evidence>
<keyword evidence="1 6" id="KW-0732">Signal</keyword>
<dbReference type="EMBL" id="NXFY01000009">
    <property type="protein sequence ID" value="PHO18021.1"/>
    <property type="molecule type" value="Genomic_DNA"/>
</dbReference>
<dbReference type="HAMAP" id="MF_02204">
    <property type="entry name" value="Pal"/>
    <property type="match status" value="1"/>
</dbReference>
<feature type="domain" description="OmpA-like" evidence="8">
    <location>
        <begin position="76"/>
        <end position="190"/>
    </location>
</feature>
<feature type="region of interest" description="Disordered" evidence="7">
    <location>
        <begin position="27"/>
        <end position="53"/>
    </location>
</feature>